<keyword evidence="1" id="KW-0472">Membrane</keyword>
<organism evidence="2 3">
    <name type="scientific">Arcanobacterium canis</name>
    <dbReference type="NCBI Taxonomy" id="999183"/>
    <lineage>
        <taxon>Bacteria</taxon>
        <taxon>Bacillati</taxon>
        <taxon>Actinomycetota</taxon>
        <taxon>Actinomycetes</taxon>
        <taxon>Actinomycetales</taxon>
        <taxon>Actinomycetaceae</taxon>
        <taxon>Arcanobacterium</taxon>
    </lineage>
</organism>
<evidence type="ECO:0000313" key="3">
    <source>
        <dbReference type="Proteomes" id="UP001215216"/>
    </source>
</evidence>
<evidence type="ECO:0000256" key="1">
    <source>
        <dbReference type="SAM" id="Phobius"/>
    </source>
</evidence>
<feature type="transmembrane region" description="Helical" evidence="1">
    <location>
        <begin position="93"/>
        <end position="115"/>
    </location>
</feature>
<reference evidence="2 3" key="1">
    <citation type="submission" date="2023-03" db="EMBL/GenBank/DDBJ databases">
        <title>Complete genome of Arcanobacterium canis strain DSM 25104 isolated in 2010 from a canine otitis externa in Germany.</title>
        <authorList>
            <person name="Borowiak M."/>
            <person name="Kreitlow A."/>
            <person name="Malorny B."/>
            <person name="Laemmler C."/>
            <person name="Prenger-Berninghoff E."/>
            <person name="Ploetz M."/>
            <person name="Abdulmawjood A."/>
        </authorList>
    </citation>
    <scope>NUCLEOTIDE SEQUENCE [LARGE SCALE GENOMIC DNA]</scope>
    <source>
        <strain evidence="2 3">DSM 25104</strain>
    </source>
</reference>
<keyword evidence="1" id="KW-0812">Transmembrane</keyword>
<feature type="transmembrane region" description="Helical" evidence="1">
    <location>
        <begin position="127"/>
        <end position="152"/>
    </location>
</feature>
<keyword evidence="3" id="KW-1185">Reference proteome</keyword>
<dbReference type="RefSeq" id="WP_278012439.1">
    <property type="nucleotide sequence ID" value="NZ_CP121208.1"/>
</dbReference>
<dbReference type="EMBL" id="CP121208">
    <property type="protein sequence ID" value="WFM83013.1"/>
    <property type="molecule type" value="Genomic_DNA"/>
</dbReference>
<dbReference type="Proteomes" id="UP001215216">
    <property type="component" value="Chromosome"/>
</dbReference>
<feature type="transmembrane region" description="Helical" evidence="1">
    <location>
        <begin position="48"/>
        <end position="72"/>
    </location>
</feature>
<gene>
    <name evidence="2" type="ORF">P7079_06340</name>
</gene>
<feature type="transmembrane region" description="Helical" evidence="1">
    <location>
        <begin position="164"/>
        <end position="185"/>
    </location>
</feature>
<feature type="transmembrane region" description="Helical" evidence="1">
    <location>
        <begin position="219"/>
        <end position="241"/>
    </location>
</feature>
<sequence>MIAIDLKSYLRSPENIFYAVVLPIGLYIVFGAVQSYGKFPLGHGNVNAMVLINMALYGAATGVVGYAGTVAMERVNGWGRQLAITPLRDTHMLRNRVVVALVMAALPLFALFFVGQAMGAQAPLARLAASFVLIAVLVTSFALYGLGVALLLRSETAASIAAGLLVVFGFLGNIFSPLGGTMLTISKFTPLYGIGVLARNPVTGGNASTMNGTFYHESLSLAMANYVAWTVLFAVLALWGLHRSRNR</sequence>
<proteinExistence type="predicted"/>
<keyword evidence="1" id="KW-1133">Transmembrane helix</keyword>
<evidence type="ECO:0000313" key="2">
    <source>
        <dbReference type="EMBL" id="WFM83013.1"/>
    </source>
</evidence>
<name>A0ABY8FWZ3_9ACTO</name>
<accession>A0ABY8FWZ3</accession>
<feature type="transmembrane region" description="Helical" evidence="1">
    <location>
        <begin position="16"/>
        <end position="36"/>
    </location>
</feature>
<protein>
    <submittedName>
        <fullName evidence="2">ABC transporter</fullName>
    </submittedName>
</protein>